<keyword evidence="6 8" id="KW-0408">Iron</keyword>
<keyword evidence="3 8" id="KW-0349">Heme</keyword>
<comment type="similarity">
    <text evidence="2 9">Belongs to the cytochrome P450 family.</text>
</comment>
<dbReference type="GO" id="GO:0004497">
    <property type="term" value="F:monooxygenase activity"/>
    <property type="evidence" value="ECO:0007669"/>
    <property type="project" value="UniProtKB-KW"/>
</dbReference>
<keyword evidence="7 9" id="KW-0503">Monooxygenase</keyword>
<dbReference type="SUPFAM" id="SSF48264">
    <property type="entry name" value="Cytochrome P450"/>
    <property type="match status" value="1"/>
</dbReference>
<dbReference type="PROSITE" id="PS00086">
    <property type="entry name" value="CYTOCHROME_P450"/>
    <property type="match status" value="1"/>
</dbReference>
<dbReference type="PRINTS" id="PR00463">
    <property type="entry name" value="EP450I"/>
</dbReference>
<evidence type="ECO:0000256" key="8">
    <source>
        <dbReference type="PIRSR" id="PIRSR602401-1"/>
    </source>
</evidence>
<evidence type="ECO:0000313" key="10">
    <source>
        <dbReference type="EnsemblMetazoa" id="CPIJ011836-PA"/>
    </source>
</evidence>
<dbReference type="PANTHER" id="PTHR24291">
    <property type="entry name" value="CYTOCHROME P450 FAMILY 4"/>
    <property type="match status" value="1"/>
</dbReference>
<dbReference type="VEuPathDB" id="VectorBase:CPIJ011836"/>
<dbReference type="InterPro" id="IPR036396">
    <property type="entry name" value="Cyt_P450_sf"/>
</dbReference>
<evidence type="ECO:0000313" key="11">
    <source>
        <dbReference type="Proteomes" id="UP000002320"/>
    </source>
</evidence>
<dbReference type="EnsemblMetazoa" id="CPIJ011836-RA">
    <property type="protein sequence ID" value="CPIJ011836-PA"/>
    <property type="gene ID" value="CPIJ011836"/>
</dbReference>
<dbReference type="PRINTS" id="PR00385">
    <property type="entry name" value="P450"/>
</dbReference>
<comment type="cofactor">
    <cofactor evidence="1 8">
        <name>heme</name>
        <dbReference type="ChEBI" id="CHEBI:30413"/>
    </cofactor>
</comment>
<dbReference type="OrthoDB" id="1470350at2759"/>
<feature type="binding site" description="axial binding residue" evidence="8">
    <location>
        <position position="412"/>
    </location>
    <ligand>
        <name>heme</name>
        <dbReference type="ChEBI" id="CHEBI:30413"/>
    </ligand>
    <ligandPart>
        <name>Fe</name>
        <dbReference type="ChEBI" id="CHEBI:18248"/>
    </ligandPart>
</feature>
<dbReference type="Gene3D" id="1.10.630.10">
    <property type="entry name" value="Cytochrome P450"/>
    <property type="match status" value="1"/>
</dbReference>
<dbReference type="Pfam" id="PF00067">
    <property type="entry name" value="p450"/>
    <property type="match status" value="1"/>
</dbReference>
<evidence type="ECO:0000256" key="3">
    <source>
        <dbReference type="ARBA" id="ARBA00022617"/>
    </source>
</evidence>
<dbReference type="CDD" id="cd11057">
    <property type="entry name" value="CYP313-like"/>
    <property type="match status" value="1"/>
</dbReference>
<protein>
    <submittedName>
        <fullName evidence="10">Uncharacterized protein</fullName>
    </submittedName>
</protein>
<dbReference type="VEuPathDB" id="VectorBase:CQUJHB012543"/>
<evidence type="ECO:0000256" key="7">
    <source>
        <dbReference type="ARBA" id="ARBA00023033"/>
    </source>
</evidence>
<dbReference type="GO" id="GO:0020037">
    <property type="term" value="F:heme binding"/>
    <property type="evidence" value="ECO:0007669"/>
    <property type="project" value="InterPro"/>
</dbReference>
<dbReference type="InParanoid" id="A0A1S4JWD1"/>
<keyword evidence="11" id="KW-1185">Reference proteome</keyword>
<dbReference type="Proteomes" id="UP000002320">
    <property type="component" value="Unassembled WGS sequence"/>
</dbReference>
<evidence type="ECO:0000256" key="6">
    <source>
        <dbReference type="ARBA" id="ARBA00023004"/>
    </source>
</evidence>
<organism evidence="10 11">
    <name type="scientific">Culex quinquefasciatus</name>
    <name type="common">Southern house mosquito</name>
    <name type="synonym">Culex pungens</name>
    <dbReference type="NCBI Taxonomy" id="7176"/>
    <lineage>
        <taxon>Eukaryota</taxon>
        <taxon>Metazoa</taxon>
        <taxon>Ecdysozoa</taxon>
        <taxon>Arthropoda</taxon>
        <taxon>Hexapoda</taxon>
        <taxon>Insecta</taxon>
        <taxon>Pterygota</taxon>
        <taxon>Neoptera</taxon>
        <taxon>Endopterygota</taxon>
        <taxon>Diptera</taxon>
        <taxon>Nematocera</taxon>
        <taxon>Culicoidea</taxon>
        <taxon>Culicidae</taxon>
        <taxon>Culicinae</taxon>
        <taxon>Culicini</taxon>
        <taxon>Culex</taxon>
        <taxon>Culex</taxon>
    </lineage>
</organism>
<dbReference type="AlphaFoldDB" id="A0A1S4JWD1"/>
<proteinExistence type="inferred from homology"/>
<dbReference type="GO" id="GO:0016705">
    <property type="term" value="F:oxidoreductase activity, acting on paired donors, with incorporation or reduction of molecular oxygen"/>
    <property type="evidence" value="ECO:0007669"/>
    <property type="project" value="InterPro"/>
</dbReference>
<name>A0A1S4JWD1_CULQU</name>
<dbReference type="InterPro" id="IPR001128">
    <property type="entry name" value="Cyt_P450"/>
</dbReference>
<evidence type="ECO:0000256" key="4">
    <source>
        <dbReference type="ARBA" id="ARBA00022723"/>
    </source>
</evidence>
<dbReference type="PANTHER" id="PTHR24291:SF201">
    <property type="entry name" value="CYTOCHROME P450, FAMILY 4, SUBFAMILY B, POLYPEPTIDE 7"/>
    <property type="match status" value="1"/>
</dbReference>
<evidence type="ECO:0000256" key="5">
    <source>
        <dbReference type="ARBA" id="ARBA00023002"/>
    </source>
</evidence>
<evidence type="ECO:0000256" key="1">
    <source>
        <dbReference type="ARBA" id="ARBA00001971"/>
    </source>
</evidence>
<keyword evidence="5 9" id="KW-0560">Oxidoreductase</keyword>
<dbReference type="InterPro" id="IPR002401">
    <property type="entry name" value="Cyt_P450_E_grp-I"/>
</dbReference>
<dbReference type="InterPro" id="IPR050196">
    <property type="entry name" value="Cytochrome_P450_Monoox"/>
</dbReference>
<reference evidence="10" key="1">
    <citation type="submission" date="2020-05" db="UniProtKB">
        <authorList>
            <consortium name="EnsemblMetazoa"/>
        </authorList>
    </citation>
    <scope>IDENTIFICATION</scope>
    <source>
        <strain evidence="10">JHB</strain>
    </source>
</reference>
<accession>A0A1S4JWD1</accession>
<keyword evidence="4 8" id="KW-0479">Metal-binding</keyword>
<sequence>MWPILLLIILALLGVLSIARRSSIWTVFRKDDIQRFGSVVGMFRNSDRLFRISYGPVKLLGTCHPDVIQQILTNPGCVERPFFYRFTGLEQGLLSARRERWKIQRRALNPTFNLKILNSFIPIFETCSRKMVEELKGMESGSTVNILHHVSKCTLEMVFGTTIGMDVLQRDDTDEVLGYIERLFNLVSRRMLSAHLYFDWIYRFTKDYREDQRLRKICMEKANEDINGNLETNAEDHYNKPEIFIVKLLSETFDGKTFSDEEIFHNAYTIIVAGNDTSALTVASCCLFLAMYPTIQDKVHSEIAQIFPSKHSPINPDDLKQLVYLEMVIKETLRLCPVAPNIAREALQDVLVDGTVVPKGTIMLMSFYALHRRIDIWGDSAEEFDPENFDQDRAKSRHPFGYLPFSGGSRNCIGWRYAMMSVKIMLVHLVREFKLSTKLTRQDLRYRFDMTLKLAIEHLLGWQYAQISVKIALIRLVREFKLSTGLKRRDLRFKFDLTLKLAFEHLIQLDRRD</sequence>
<dbReference type="InterPro" id="IPR017972">
    <property type="entry name" value="Cyt_P450_CS"/>
</dbReference>
<evidence type="ECO:0000256" key="2">
    <source>
        <dbReference type="ARBA" id="ARBA00010617"/>
    </source>
</evidence>
<evidence type="ECO:0000256" key="9">
    <source>
        <dbReference type="RuleBase" id="RU000461"/>
    </source>
</evidence>
<dbReference type="GO" id="GO:0005506">
    <property type="term" value="F:iron ion binding"/>
    <property type="evidence" value="ECO:0007669"/>
    <property type="project" value="InterPro"/>
</dbReference>